<dbReference type="Pfam" id="PF04093">
    <property type="entry name" value="MreD"/>
    <property type="match status" value="1"/>
</dbReference>
<dbReference type="Proteomes" id="UP000016638">
    <property type="component" value="Unassembled WGS sequence"/>
</dbReference>
<dbReference type="PATRIC" id="fig|1125712.3.peg.1353"/>
<name>U2T5I4_9ACTN</name>
<dbReference type="OrthoDB" id="3176916at2"/>
<dbReference type="NCBIfam" id="TIGR03426">
    <property type="entry name" value="shape_MreD"/>
    <property type="match status" value="1"/>
</dbReference>
<comment type="subcellular location">
    <subcellularLocation>
        <location evidence="1">Cell membrane</location>
        <topology evidence="1">Multi-pass membrane protein</topology>
    </subcellularLocation>
</comment>
<organism evidence="9 10">
    <name type="scientific">Olsenella profusa F0195</name>
    <dbReference type="NCBI Taxonomy" id="1125712"/>
    <lineage>
        <taxon>Bacteria</taxon>
        <taxon>Bacillati</taxon>
        <taxon>Actinomycetota</taxon>
        <taxon>Coriobacteriia</taxon>
        <taxon>Coriobacteriales</taxon>
        <taxon>Atopobiaceae</taxon>
        <taxon>Olsenella</taxon>
    </lineage>
</organism>
<dbReference type="EMBL" id="AWEZ01000045">
    <property type="protein sequence ID" value="ERL08289.1"/>
    <property type="molecule type" value="Genomic_DNA"/>
</dbReference>
<feature type="transmembrane region" description="Helical" evidence="8">
    <location>
        <begin position="14"/>
        <end position="33"/>
    </location>
</feature>
<evidence type="ECO:0000256" key="1">
    <source>
        <dbReference type="ARBA" id="ARBA00004651"/>
    </source>
</evidence>
<keyword evidence="10" id="KW-1185">Reference proteome</keyword>
<evidence type="ECO:0000256" key="3">
    <source>
        <dbReference type="ARBA" id="ARBA00022475"/>
    </source>
</evidence>
<evidence type="ECO:0000256" key="6">
    <source>
        <dbReference type="ARBA" id="ARBA00022989"/>
    </source>
</evidence>
<evidence type="ECO:0000256" key="7">
    <source>
        <dbReference type="ARBA" id="ARBA00023136"/>
    </source>
</evidence>
<sequence length="185" mass="19912">MQVNDSNKHRHDGLILAIVCLVLQVGFAPYLSVANGHINFAFIYCAIVSLTVGGRFGVALGFVAGLVFDLCTTGPIGLMALLLTIAAFLMGMESRNRLQDDTSAAIILFVIVCAAVSLAYNLAMLLVGQAASVVDMFVYRSLPTFFLTCIAFIPFAYLFSRGPSHHGPLGARHTRHSGRYSLGRL</sequence>
<keyword evidence="3" id="KW-1003">Cell membrane</keyword>
<dbReference type="GO" id="GO:0005886">
    <property type="term" value="C:plasma membrane"/>
    <property type="evidence" value="ECO:0007669"/>
    <property type="project" value="UniProtKB-SubCell"/>
</dbReference>
<accession>U2T5I4</accession>
<feature type="transmembrane region" description="Helical" evidence="8">
    <location>
        <begin position="74"/>
        <end position="92"/>
    </location>
</feature>
<keyword evidence="6 8" id="KW-1133">Transmembrane helix</keyword>
<gene>
    <name evidence="9" type="primary">mreD</name>
    <name evidence="9" type="ORF">HMPREF1316_0229</name>
</gene>
<dbReference type="GO" id="GO:0008360">
    <property type="term" value="P:regulation of cell shape"/>
    <property type="evidence" value="ECO:0007669"/>
    <property type="project" value="UniProtKB-KW"/>
</dbReference>
<reference evidence="9 10" key="1">
    <citation type="submission" date="2013-08" db="EMBL/GenBank/DDBJ databases">
        <authorList>
            <person name="Durkin A.S."/>
            <person name="Haft D.R."/>
            <person name="McCorrison J."/>
            <person name="Torralba M."/>
            <person name="Gillis M."/>
            <person name="Haft D.H."/>
            <person name="Methe B."/>
            <person name="Sutton G."/>
            <person name="Nelson K.E."/>
        </authorList>
    </citation>
    <scope>NUCLEOTIDE SEQUENCE [LARGE SCALE GENOMIC DNA]</scope>
    <source>
        <strain evidence="9 10">F0195</strain>
    </source>
</reference>
<keyword evidence="5" id="KW-0133">Cell shape</keyword>
<evidence type="ECO:0000256" key="4">
    <source>
        <dbReference type="ARBA" id="ARBA00022692"/>
    </source>
</evidence>
<feature type="transmembrane region" description="Helical" evidence="8">
    <location>
        <begin position="40"/>
        <end position="68"/>
    </location>
</feature>
<dbReference type="eggNOG" id="COG2891">
    <property type="taxonomic scope" value="Bacteria"/>
</dbReference>
<evidence type="ECO:0000256" key="8">
    <source>
        <dbReference type="SAM" id="Phobius"/>
    </source>
</evidence>
<evidence type="ECO:0000313" key="9">
    <source>
        <dbReference type="EMBL" id="ERL08289.1"/>
    </source>
</evidence>
<evidence type="ECO:0000256" key="5">
    <source>
        <dbReference type="ARBA" id="ARBA00022960"/>
    </source>
</evidence>
<feature type="transmembrane region" description="Helical" evidence="8">
    <location>
        <begin position="104"/>
        <end position="131"/>
    </location>
</feature>
<dbReference type="InterPro" id="IPR007227">
    <property type="entry name" value="Cell_shape_determining_MreD"/>
</dbReference>
<feature type="transmembrane region" description="Helical" evidence="8">
    <location>
        <begin position="137"/>
        <end position="159"/>
    </location>
</feature>
<keyword evidence="7 8" id="KW-0472">Membrane</keyword>
<protein>
    <submittedName>
        <fullName evidence="9">Rod shape-determining protein MreD</fullName>
    </submittedName>
</protein>
<comment type="caution">
    <text evidence="9">The sequence shown here is derived from an EMBL/GenBank/DDBJ whole genome shotgun (WGS) entry which is preliminary data.</text>
</comment>
<keyword evidence="4 8" id="KW-0812">Transmembrane</keyword>
<comment type="similarity">
    <text evidence="2">Belongs to the MreD family.</text>
</comment>
<proteinExistence type="inferred from homology"/>
<dbReference type="RefSeq" id="WP_021726158.1">
    <property type="nucleotide sequence ID" value="NZ_AWEZ01000045.1"/>
</dbReference>
<evidence type="ECO:0000256" key="2">
    <source>
        <dbReference type="ARBA" id="ARBA00007776"/>
    </source>
</evidence>
<dbReference type="AlphaFoldDB" id="U2T5I4"/>
<dbReference type="STRING" id="1125712.HMPREF1316_0229"/>
<evidence type="ECO:0000313" key="10">
    <source>
        <dbReference type="Proteomes" id="UP000016638"/>
    </source>
</evidence>